<dbReference type="EMBL" id="HACG01042196">
    <property type="protein sequence ID" value="CEK89061.1"/>
    <property type="molecule type" value="Transcribed_RNA"/>
</dbReference>
<dbReference type="AlphaFoldDB" id="A0A0B7B9U4"/>
<organism evidence="1">
    <name type="scientific">Arion vulgaris</name>
    <dbReference type="NCBI Taxonomy" id="1028688"/>
    <lineage>
        <taxon>Eukaryota</taxon>
        <taxon>Metazoa</taxon>
        <taxon>Spiralia</taxon>
        <taxon>Lophotrochozoa</taxon>
        <taxon>Mollusca</taxon>
        <taxon>Gastropoda</taxon>
        <taxon>Heterobranchia</taxon>
        <taxon>Euthyneura</taxon>
        <taxon>Panpulmonata</taxon>
        <taxon>Eupulmonata</taxon>
        <taxon>Stylommatophora</taxon>
        <taxon>Helicina</taxon>
        <taxon>Arionoidea</taxon>
        <taxon>Arionidae</taxon>
        <taxon>Arion</taxon>
    </lineage>
</organism>
<evidence type="ECO:0000313" key="1">
    <source>
        <dbReference type="EMBL" id="CEK89061.1"/>
    </source>
</evidence>
<sequence>MICMDKSVHKFGNMVKWFVCMDRLIMYKKLTTESTTVRVFRSTRELAGCALTNIHL</sequence>
<accession>A0A0B7B9U4</accession>
<protein>
    <submittedName>
        <fullName evidence="1">Uncharacterized protein</fullName>
    </submittedName>
</protein>
<proteinExistence type="predicted"/>
<gene>
    <name evidence="1" type="primary">ORF168756</name>
</gene>
<reference evidence="1" key="1">
    <citation type="submission" date="2014-12" db="EMBL/GenBank/DDBJ databases">
        <title>Insight into the proteome of Arion vulgaris.</title>
        <authorList>
            <person name="Aradska J."/>
            <person name="Bulat T."/>
            <person name="Smidak R."/>
            <person name="Sarate P."/>
            <person name="Gangsoo J."/>
            <person name="Sialana F."/>
            <person name="Bilban M."/>
            <person name="Lubec G."/>
        </authorList>
    </citation>
    <scope>NUCLEOTIDE SEQUENCE</scope>
    <source>
        <tissue evidence="1">Skin</tissue>
    </source>
</reference>
<name>A0A0B7B9U4_9EUPU</name>